<dbReference type="Pfam" id="PF05400">
    <property type="entry name" value="FliT"/>
    <property type="match status" value="1"/>
</dbReference>
<evidence type="ECO:0000256" key="8">
    <source>
        <dbReference type="SAM" id="Coils"/>
    </source>
</evidence>
<keyword evidence="4" id="KW-0143">Chaperone</keyword>
<evidence type="ECO:0000256" key="2">
    <source>
        <dbReference type="ARBA" id="ARBA00022490"/>
    </source>
</evidence>
<evidence type="ECO:0000256" key="1">
    <source>
        <dbReference type="ARBA" id="ARBA00004514"/>
    </source>
</evidence>
<feature type="coiled-coil region" evidence="8">
    <location>
        <begin position="47"/>
        <end position="89"/>
    </location>
</feature>
<comment type="caution">
    <text evidence="9">The sequence shown here is derived from an EMBL/GenBank/DDBJ whole genome shotgun (WGS) entry which is preliminary data.</text>
</comment>
<comment type="similarity">
    <text evidence="6">Belongs to the bacillales FliT family.</text>
</comment>
<dbReference type="InterPro" id="IPR008622">
    <property type="entry name" value="FliT"/>
</dbReference>
<evidence type="ECO:0000313" key="10">
    <source>
        <dbReference type="Proteomes" id="UP000448943"/>
    </source>
</evidence>
<sequence>MDKLISQLEELTKQTFDQLNSMNYEQLEQFVQKREKIINQIKNIKISNEHKQKYQKLIQNITQYDKQILEKMKKLKDEASQELHKIRSGKKQKTAYQNAYTADSVFFDKKK</sequence>
<evidence type="ECO:0000256" key="6">
    <source>
        <dbReference type="ARBA" id="ARBA00093785"/>
    </source>
</evidence>
<accession>A0A6N9PW34</accession>
<gene>
    <name evidence="9" type="ORF">ERL59_02040</name>
</gene>
<evidence type="ECO:0000256" key="7">
    <source>
        <dbReference type="ARBA" id="ARBA00093797"/>
    </source>
</evidence>
<reference evidence="9 10" key="1">
    <citation type="submission" date="2019-01" db="EMBL/GenBank/DDBJ databases">
        <title>Chengkuizengella sp. nov., isolated from deep-sea sediment of East Pacific Ocean.</title>
        <authorList>
            <person name="Yang J."/>
            <person name="Lai Q."/>
            <person name="Shao Z."/>
        </authorList>
    </citation>
    <scope>NUCLEOTIDE SEQUENCE [LARGE SCALE GENOMIC DNA]</scope>
    <source>
        <strain evidence="9 10">YPA3-1-1</strain>
    </source>
</reference>
<evidence type="ECO:0000256" key="4">
    <source>
        <dbReference type="ARBA" id="ARBA00023186"/>
    </source>
</evidence>
<dbReference type="Proteomes" id="UP000448943">
    <property type="component" value="Unassembled WGS sequence"/>
</dbReference>
<evidence type="ECO:0000256" key="3">
    <source>
        <dbReference type="ARBA" id="ARBA00022795"/>
    </source>
</evidence>
<keyword evidence="3" id="KW-1005">Bacterial flagellum biogenesis</keyword>
<dbReference type="OrthoDB" id="2665869at2"/>
<dbReference type="EMBL" id="SIJB01000005">
    <property type="protein sequence ID" value="NBI27741.1"/>
    <property type="molecule type" value="Genomic_DNA"/>
</dbReference>
<name>A0A6N9PW34_9BACL</name>
<proteinExistence type="inferred from homology"/>
<keyword evidence="2" id="KW-0963">Cytoplasm</keyword>
<dbReference type="RefSeq" id="WP_160643981.1">
    <property type="nucleotide sequence ID" value="NZ_SIJB01000005.1"/>
</dbReference>
<organism evidence="9 10">
    <name type="scientific">Chengkuizengella marina</name>
    <dbReference type="NCBI Taxonomy" id="2507566"/>
    <lineage>
        <taxon>Bacteria</taxon>
        <taxon>Bacillati</taxon>
        <taxon>Bacillota</taxon>
        <taxon>Bacilli</taxon>
        <taxon>Bacillales</taxon>
        <taxon>Paenibacillaceae</taxon>
        <taxon>Chengkuizengella</taxon>
    </lineage>
</organism>
<keyword evidence="8" id="KW-0175">Coiled coil</keyword>
<comment type="subcellular location">
    <subcellularLocation>
        <location evidence="1">Cytoplasm</location>
        <location evidence="1">Cytosol</location>
    </subcellularLocation>
</comment>
<comment type="function">
    <text evidence="5">May act as an export chaperone for the filament capping protein FliD.</text>
</comment>
<evidence type="ECO:0000313" key="9">
    <source>
        <dbReference type="EMBL" id="NBI27741.1"/>
    </source>
</evidence>
<evidence type="ECO:0000256" key="5">
    <source>
        <dbReference type="ARBA" id="ARBA00093765"/>
    </source>
</evidence>
<dbReference type="Gene3D" id="1.20.58.380">
    <property type="entry name" value="Flagellar protein flit"/>
    <property type="match status" value="1"/>
</dbReference>
<dbReference type="AlphaFoldDB" id="A0A6N9PW34"/>
<keyword evidence="10" id="KW-1185">Reference proteome</keyword>
<protein>
    <recommendedName>
        <fullName evidence="7">Flagellar protein FliT</fullName>
    </recommendedName>
</protein>